<name>A0A1Y2A9G7_9PLEO</name>
<feature type="non-terminal residue" evidence="1">
    <location>
        <position position="80"/>
    </location>
</feature>
<dbReference type="Proteomes" id="UP000193144">
    <property type="component" value="Unassembled WGS sequence"/>
</dbReference>
<dbReference type="STRING" id="1231657.A0A1Y2A9G7"/>
<dbReference type="EMBL" id="MCFA01000003">
    <property type="protein sequence ID" value="ORY19173.1"/>
    <property type="molecule type" value="Genomic_DNA"/>
</dbReference>
<sequence length="80" mass="8869">KDAQAKLKVEEERLGFFPLAFRCPAGKSETSGFGWKMIALLMGVIGDELGDDCKSEYEEQLPPLSTPLNSDREAYDTLTI</sequence>
<keyword evidence="2" id="KW-1185">Reference proteome</keyword>
<comment type="caution">
    <text evidence="1">The sequence shown here is derived from an EMBL/GenBank/DDBJ whole genome shotgun (WGS) entry which is preliminary data.</text>
</comment>
<dbReference type="AlphaFoldDB" id="A0A1Y2A9G7"/>
<accession>A0A1Y2A9G7</accession>
<dbReference type="OrthoDB" id="10029320at2759"/>
<organism evidence="1 2">
    <name type="scientific">Clohesyomyces aquaticus</name>
    <dbReference type="NCBI Taxonomy" id="1231657"/>
    <lineage>
        <taxon>Eukaryota</taxon>
        <taxon>Fungi</taxon>
        <taxon>Dikarya</taxon>
        <taxon>Ascomycota</taxon>
        <taxon>Pezizomycotina</taxon>
        <taxon>Dothideomycetes</taxon>
        <taxon>Pleosporomycetidae</taxon>
        <taxon>Pleosporales</taxon>
        <taxon>Lindgomycetaceae</taxon>
        <taxon>Clohesyomyces</taxon>
    </lineage>
</organism>
<protein>
    <submittedName>
        <fullName evidence="1">Uncharacterized protein</fullName>
    </submittedName>
</protein>
<feature type="non-terminal residue" evidence="1">
    <location>
        <position position="1"/>
    </location>
</feature>
<gene>
    <name evidence="1" type="ORF">BCR34DRAFT_457691</name>
</gene>
<proteinExistence type="predicted"/>
<reference evidence="1 2" key="1">
    <citation type="submission" date="2016-07" db="EMBL/GenBank/DDBJ databases">
        <title>Pervasive Adenine N6-methylation of Active Genes in Fungi.</title>
        <authorList>
            <consortium name="DOE Joint Genome Institute"/>
            <person name="Mondo S.J."/>
            <person name="Dannebaum R.O."/>
            <person name="Kuo R.C."/>
            <person name="Labutti K."/>
            <person name="Haridas S."/>
            <person name="Kuo A."/>
            <person name="Salamov A."/>
            <person name="Ahrendt S.R."/>
            <person name="Lipzen A."/>
            <person name="Sullivan W."/>
            <person name="Andreopoulos W.B."/>
            <person name="Clum A."/>
            <person name="Lindquist E."/>
            <person name="Daum C."/>
            <person name="Ramamoorthy G.K."/>
            <person name="Gryganskyi A."/>
            <person name="Culley D."/>
            <person name="Magnuson J.K."/>
            <person name="James T.Y."/>
            <person name="O'Malley M.A."/>
            <person name="Stajich J.E."/>
            <person name="Spatafora J.W."/>
            <person name="Visel A."/>
            <person name="Grigoriev I.V."/>
        </authorList>
    </citation>
    <scope>NUCLEOTIDE SEQUENCE [LARGE SCALE GENOMIC DNA]</scope>
    <source>
        <strain evidence="1 2">CBS 115471</strain>
    </source>
</reference>
<evidence type="ECO:0000313" key="1">
    <source>
        <dbReference type="EMBL" id="ORY19173.1"/>
    </source>
</evidence>
<evidence type="ECO:0000313" key="2">
    <source>
        <dbReference type="Proteomes" id="UP000193144"/>
    </source>
</evidence>